<dbReference type="SUPFAM" id="SSF46785">
    <property type="entry name" value="Winged helix' DNA-binding domain"/>
    <property type="match status" value="1"/>
</dbReference>
<dbReference type="InterPro" id="IPR012318">
    <property type="entry name" value="HTH_CRP"/>
</dbReference>
<feature type="domain" description="HTH crp-type" evidence="5">
    <location>
        <begin position="207"/>
        <end position="281"/>
    </location>
</feature>
<evidence type="ECO:0000259" key="5">
    <source>
        <dbReference type="PROSITE" id="PS51063"/>
    </source>
</evidence>
<dbReference type="CDD" id="cd00038">
    <property type="entry name" value="CAP_ED"/>
    <property type="match status" value="1"/>
</dbReference>
<evidence type="ECO:0000256" key="4">
    <source>
        <dbReference type="SAM" id="MobiDB-lite"/>
    </source>
</evidence>
<dbReference type="InterPro" id="IPR018490">
    <property type="entry name" value="cNMP-bd_dom_sf"/>
</dbReference>
<dbReference type="SMART" id="SM00419">
    <property type="entry name" value="HTH_CRP"/>
    <property type="match status" value="1"/>
</dbReference>
<evidence type="ECO:0000256" key="1">
    <source>
        <dbReference type="ARBA" id="ARBA00023015"/>
    </source>
</evidence>
<evidence type="ECO:0000256" key="2">
    <source>
        <dbReference type="ARBA" id="ARBA00023125"/>
    </source>
</evidence>
<reference evidence="6 7" key="1">
    <citation type="submission" date="2019-08" db="EMBL/GenBank/DDBJ databases">
        <title>Bradyrhizobium hipponensis sp. nov., a rhizobium isolated from a Lupinus angustifolius root nodule in Tunisia.</title>
        <authorList>
            <person name="Off K."/>
            <person name="Rejili M."/>
            <person name="Mars M."/>
            <person name="Brachmann A."/>
            <person name="Marin M."/>
        </authorList>
    </citation>
    <scope>NUCLEOTIDE SEQUENCE [LARGE SCALE GENOMIC DNA]</scope>
    <source>
        <strain evidence="6 7">CTAW71</strain>
    </source>
</reference>
<dbReference type="InterPro" id="IPR014710">
    <property type="entry name" value="RmlC-like_jellyroll"/>
</dbReference>
<feature type="region of interest" description="Disordered" evidence="4">
    <location>
        <begin position="37"/>
        <end position="57"/>
    </location>
</feature>
<dbReference type="Gene3D" id="2.60.120.10">
    <property type="entry name" value="Jelly Rolls"/>
    <property type="match status" value="1"/>
</dbReference>
<dbReference type="Gene3D" id="1.10.10.10">
    <property type="entry name" value="Winged helix-like DNA-binding domain superfamily/Winged helix DNA-binding domain"/>
    <property type="match status" value="1"/>
</dbReference>
<dbReference type="EMBL" id="VSSS01000013">
    <property type="protein sequence ID" value="TYL98121.1"/>
    <property type="molecule type" value="Genomic_DNA"/>
</dbReference>
<keyword evidence="7" id="KW-1185">Reference proteome</keyword>
<dbReference type="Pfam" id="PF00027">
    <property type="entry name" value="cNMP_binding"/>
    <property type="match status" value="1"/>
</dbReference>
<dbReference type="SUPFAM" id="SSF51206">
    <property type="entry name" value="cAMP-binding domain-like"/>
    <property type="match status" value="1"/>
</dbReference>
<dbReference type="PANTHER" id="PTHR24567">
    <property type="entry name" value="CRP FAMILY TRANSCRIPTIONAL REGULATORY PROTEIN"/>
    <property type="match status" value="1"/>
</dbReference>
<dbReference type="Pfam" id="PF13545">
    <property type="entry name" value="HTH_Crp_2"/>
    <property type="match status" value="1"/>
</dbReference>
<dbReference type="PROSITE" id="PS51063">
    <property type="entry name" value="HTH_CRP_2"/>
    <property type="match status" value="1"/>
</dbReference>
<dbReference type="InterPro" id="IPR036390">
    <property type="entry name" value="WH_DNA-bd_sf"/>
</dbReference>
<dbReference type="Proteomes" id="UP000324758">
    <property type="component" value="Unassembled WGS sequence"/>
</dbReference>
<dbReference type="InterPro" id="IPR000595">
    <property type="entry name" value="cNMP-bd_dom"/>
</dbReference>
<gene>
    <name evidence="6" type="ORF">FXB40_06495</name>
</gene>
<dbReference type="AlphaFoldDB" id="A0A5D3KPD0"/>
<organism evidence="6 7">
    <name type="scientific">Bradyrhizobium rifense</name>
    <dbReference type="NCBI Taxonomy" id="515499"/>
    <lineage>
        <taxon>Bacteria</taxon>
        <taxon>Pseudomonadati</taxon>
        <taxon>Pseudomonadota</taxon>
        <taxon>Alphaproteobacteria</taxon>
        <taxon>Hyphomicrobiales</taxon>
        <taxon>Nitrobacteraceae</taxon>
        <taxon>Bradyrhizobium</taxon>
    </lineage>
</organism>
<dbReference type="PANTHER" id="PTHR24567:SF68">
    <property type="entry name" value="DNA-BINDING TRANSCRIPTIONAL DUAL REGULATOR CRP"/>
    <property type="match status" value="1"/>
</dbReference>
<evidence type="ECO:0000313" key="7">
    <source>
        <dbReference type="Proteomes" id="UP000324758"/>
    </source>
</evidence>
<name>A0A5D3KPD0_9BRAD</name>
<evidence type="ECO:0000256" key="3">
    <source>
        <dbReference type="ARBA" id="ARBA00023163"/>
    </source>
</evidence>
<dbReference type="GO" id="GO:0003677">
    <property type="term" value="F:DNA binding"/>
    <property type="evidence" value="ECO:0007669"/>
    <property type="project" value="UniProtKB-KW"/>
</dbReference>
<accession>A0A5D3KPD0</accession>
<keyword evidence="3" id="KW-0804">Transcription</keyword>
<evidence type="ECO:0000313" key="6">
    <source>
        <dbReference type="EMBL" id="TYL98121.1"/>
    </source>
</evidence>
<protein>
    <submittedName>
        <fullName evidence="6">Crp/Fnr family transcriptional regulator</fullName>
    </submittedName>
</protein>
<sequence length="300" mass="33817">MACPFGRLANHVRARDVLNFCWNPVPQIRFFIGTVRQRQEPDQEPDTGSNSTTGAIPVPSDAIRAALIRRLRISSAIADEDIREIEALPISVRQYPAETAVVRDGERATDCCLIADGFCARSKTIASGKRQILSLHIPGEIPDLMSLFLHVMDHDLSTLTAATLGFISHETLQKLHRRRPVVAEMFWRDTLIDAAMFREWIVNVGQRPAPARLAHVMIELRERLRIIGRVDGASFEMPLTQEQIGEALGITAVHANRVIRQLREEGIVELHRGRVTVLDERKFLQLADFDGRYLHQSPTL</sequence>
<dbReference type="GO" id="GO:0005829">
    <property type="term" value="C:cytosol"/>
    <property type="evidence" value="ECO:0007669"/>
    <property type="project" value="TreeGrafter"/>
</dbReference>
<dbReference type="GO" id="GO:0003700">
    <property type="term" value="F:DNA-binding transcription factor activity"/>
    <property type="evidence" value="ECO:0007669"/>
    <property type="project" value="TreeGrafter"/>
</dbReference>
<comment type="caution">
    <text evidence="6">The sequence shown here is derived from an EMBL/GenBank/DDBJ whole genome shotgun (WGS) entry which is preliminary data.</text>
</comment>
<dbReference type="OrthoDB" id="7584044at2"/>
<dbReference type="InterPro" id="IPR036388">
    <property type="entry name" value="WH-like_DNA-bd_sf"/>
</dbReference>
<proteinExistence type="predicted"/>
<keyword evidence="2" id="KW-0238">DNA-binding</keyword>
<keyword evidence="1" id="KW-0805">Transcription regulation</keyword>
<dbReference type="InterPro" id="IPR050397">
    <property type="entry name" value="Env_Response_Regulators"/>
</dbReference>